<sequence>MSFLLVAFWTGFSFHSLTSSIHIRLFGHITLADFFVSPRSSRLPVSTRVRVLQDLLGGIGWYVECRVEWLL</sequence>
<organism evidence="2 3">
    <name type="scientific">Umbelopsis ramanniana AG</name>
    <dbReference type="NCBI Taxonomy" id="1314678"/>
    <lineage>
        <taxon>Eukaryota</taxon>
        <taxon>Fungi</taxon>
        <taxon>Fungi incertae sedis</taxon>
        <taxon>Mucoromycota</taxon>
        <taxon>Mucoromycotina</taxon>
        <taxon>Umbelopsidomycetes</taxon>
        <taxon>Umbelopsidales</taxon>
        <taxon>Umbelopsidaceae</taxon>
        <taxon>Umbelopsis</taxon>
    </lineage>
</organism>
<dbReference type="EMBL" id="MU620934">
    <property type="protein sequence ID" value="KAI8577996.1"/>
    <property type="molecule type" value="Genomic_DNA"/>
</dbReference>
<keyword evidence="1" id="KW-0732">Signal</keyword>
<feature type="signal peptide" evidence="1">
    <location>
        <begin position="1"/>
        <end position="19"/>
    </location>
</feature>
<reference evidence="2" key="2">
    <citation type="journal article" date="2022" name="Proc. Natl. Acad. Sci. U.S.A.">
        <title>Diploid-dominant life cycles characterize the early evolution of Fungi.</title>
        <authorList>
            <person name="Amses K.R."/>
            <person name="Simmons D.R."/>
            <person name="Longcore J.E."/>
            <person name="Mondo S.J."/>
            <person name="Seto K."/>
            <person name="Jeronimo G.H."/>
            <person name="Bonds A.E."/>
            <person name="Quandt C.A."/>
            <person name="Davis W.J."/>
            <person name="Chang Y."/>
            <person name="Federici B.A."/>
            <person name="Kuo A."/>
            <person name="LaButti K."/>
            <person name="Pangilinan J."/>
            <person name="Andreopoulos W."/>
            <person name="Tritt A."/>
            <person name="Riley R."/>
            <person name="Hundley H."/>
            <person name="Johnson J."/>
            <person name="Lipzen A."/>
            <person name="Barry K."/>
            <person name="Lang B.F."/>
            <person name="Cuomo C.A."/>
            <person name="Buchler N.E."/>
            <person name="Grigoriev I.V."/>
            <person name="Spatafora J.W."/>
            <person name="Stajich J.E."/>
            <person name="James T.Y."/>
        </authorList>
    </citation>
    <scope>NUCLEOTIDE SEQUENCE</scope>
    <source>
        <strain evidence="2">AG</strain>
    </source>
</reference>
<proteinExistence type="predicted"/>
<dbReference type="GeneID" id="75915743"/>
<reference evidence="2" key="1">
    <citation type="submission" date="2021-06" db="EMBL/GenBank/DDBJ databases">
        <authorList>
            <consortium name="DOE Joint Genome Institute"/>
            <person name="Mondo S.J."/>
            <person name="Amses K.R."/>
            <person name="Simmons D.R."/>
            <person name="Longcore J.E."/>
            <person name="Seto K."/>
            <person name="Alves G.H."/>
            <person name="Bonds A.E."/>
            <person name="Quandt C.A."/>
            <person name="Davis W.J."/>
            <person name="Chang Y."/>
            <person name="Letcher P.M."/>
            <person name="Powell M.J."/>
            <person name="Kuo A."/>
            <person name="Labutti K."/>
            <person name="Pangilinan J."/>
            <person name="Andreopoulos W."/>
            <person name="Tritt A."/>
            <person name="Riley R."/>
            <person name="Hundley H."/>
            <person name="Johnson J."/>
            <person name="Lipzen A."/>
            <person name="Barry K."/>
            <person name="Berbee M.L."/>
            <person name="Buchler N.E."/>
            <person name="Grigoriev I.V."/>
            <person name="Spatafora J.W."/>
            <person name="Stajich J.E."/>
            <person name="James T.Y."/>
        </authorList>
    </citation>
    <scope>NUCLEOTIDE SEQUENCE</scope>
    <source>
        <strain evidence="2">AG</strain>
    </source>
</reference>
<accession>A0AAD5HCX9</accession>
<name>A0AAD5HCX9_UMBRA</name>
<evidence type="ECO:0000313" key="2">
    <source>
        <dbReference type="EMBL" id="KAI8577996.1"/>
    </source>
</evidence>
<dbReference type="Proteomes" id="UP001206595">
    <property type="component" value="Unassembled WGS sequence"/>
</dbReference>
<comment type="caution">
    <text evidence="2">The sequence shown here is derived from an EMBL/GenBank/DDBJ whole genome shotgun (WGS) entry which is preliminary data.</text>
</comment>
<gene>
    <name evidence="2" type="ORF">K450DRAFT_249439</name>
</gene>
<protein>
    <recommendedName>
        <fullName evidence="4">Secreted protein</fullName>
    </recommendedName>
</protein>
<feature type="chain" id="PRO_5042229617" description="Secreted protein" evidence="1">
    <location>
        <begin position="20"/>
        <end position="71"/>
    </location>
</feature>
<evidence type="ECO:0008006" key="4">
    <source>
        <dbReference type="Google" id="ProtNLM"/>
    </source>
</evidence>
<dbReference type="AlphaFoldDB" id="A0AAD5HCX9"/>
<evidence type="ECO:0000256" key="1">
    <source>
        <dbReference type="SAM" id="SignalP"/>
    </source>
</evidence>
<dbReference type="RefSeq" id="XP_051443000.1">
    <property type="nucleotide sequence ID" value="XM_051590400.1"/>
</dbReference>
<keyword evidence="3" id="KW-1185">Reference proteome</keyword>
<evidence type="ECO:0000313" key="3">
    <source>
        <dbReference type="Proteomes" id="UP001206595"/>
    </source>
</evidence>